<protein>
    <recommendedName>
        <fullName evidence="5">Thioredoxin-like protein</fullName>
    </recommendedName>
</protein>
<reference evidence="3" key="1">
    <citation type="submission" date="2021-02" db="EMBL/GenBank/DDBJ databases">
        <authorList>
            <person name="Nowell W R."/>
        </authorList>
    </citation>
    <scope>NUCLEOTIDE SEQUENCE</scope>
</reference>
<dbReference type="Gene3D" id="3.40.30.10">
    <property type="entry name" value="Glutaredoxin"/>
    <property type="match status" value="1"/>
</dbReference>
<dbReference type="AlphaFoldDB" id="A0A820AK27"/>
<evidence type="ECO:0000313" key="2">
    <source>
        <dbReference type="EMBL" id="CAF3686319.1"/>
    </source>
</evidence>
<gene>
    <name evidence="3" type="ORF">KXQ929_LOCUS39146</name>
    <name evidence="2" type="ORF">OXD698_LOCUS11279</name>
</gene>
<organism evidence="3 4">
    <name type="scientific">Adineta steineri</name>
    <dbReference type="NCBI Taxonomy" id="433720"/>
    <lineage>
        <taxon>Eukaryota</taxon>
        <taxon>Metazoa</taxon>
        <taxon>Spiralia</taxon>
        <taxon>Gnathifera</taxon>
        <taxon>Rotifera</taxon>
        <taxon>Eurotatoria</taxon>
        <taxon>Bdelloidea</taxon>
        <taxon>Adinetida</taxon>
        <taxon>Adinetidae</taxon>
        <taxon>Adineta</taxon>
    </lineage>
</organism>
<dbReference type="Proteomes" id="UP000663868">
    <property type="component" value="Unassembled WGS sequence"/>
</dbReference>
<evidence type="ECO:0000256" key="1">
    <source>
        <dbReference type="SAM" id="MobiDB-lite"/>
    </source>
</evidence>
<accession>A0A820AK27</accession>
<evidence type="ECO:0008006" key="5">
    <source>
        <dbReference type="Google" id="ProtNLM"/>
    </source>
</evidence>
<evidence type="ECO:0000313" key="3">
    <source>
        <dbReference type="EMBL" id="CAF4184510.1"/>
    </source>
</evidence>
<name>A0A820AK27_9BILA</name>
<dbReference type="InterPro" id="IPR036249">
    <property type="entry name" value="Thioredoxin-like_sf"/>
</dbReference>
<comment type="caution">
    <text evidence="3">The sequence shown here is derived from an EMBL/GenBank/DDBJ whole genome shotgun (WGS) entry which is preliminary data.</text>
</comment>
<dbReference type="SUPFAM" id="SSF52833">
    <property type="entry name" value="Thioredoxin-like"/>
    <property type="match status" value="1"/>
</dbReference>
<feature type="region of interest" description="Disordered" evidence="1">
    <location>
        <begin position="111"/>
        <end position="144"/>
    </location>
</feature>
<dbReference type="EMBL" id="CAJOBB010007348">
    <property type="protein sequence ID" value="CAF4184510.1"/>
    <property type="molecule type" value="Genomic_DNA"/>
</dbReference>
<dbReference type="Proteomes" id="UP000663844">
    <property type="component" value="Unassembled WGS sequence"/>
</dbReference>
<feature type="compositionally biased region" description="Basic and acidic residues" evidence="1">
    <location>
        <begin position="119"/>
        <end position="133"/>
    </location>
</feature>
<evidence type="ECO:0000313" key="4">
    <source>
        <dbReference type="Proteomes" id="UP000663868"/>
    </source>
</evidence>
<sequence>MARNARFVNNGIINLGTLKTLDDVNKVIEIKDKLIVILFNVLYPDRDSLETRMKSWAKTFESDYNAQFYKCVVVDGEQDIKKEFKINEPPVVIFFRNGEILEKIDQFIESDPNQSDITKPGDDSKDEKKVKERLIHHHNQKSTT</sequence>
<feature type="compositionally biased region" description="Basic residues" evidence="1">
    <location>
        <begin position="134"/>
        <end position="144"/>
    </location>
</feature>
<proteinExistence type="predicted"/>
<dbReference type="EMBL" id="CAJOAZ010000626">
    <property type="protein sequence ID" value="CAF3686319.1"/>
    <property type="molecule type" value="Genomic_DNA"/>
</dbReference>